<feature type="compositionally biased region" description="Basic and acidic residues" evidence="8">
    <location>
        <begin position="20"/>
        <end position="38"/>
    </location>
</feature>
<evidence type="ECO:0000256" key="5">
    <source>
        <dbReference type="ARBA" id="ARBA00022989"/>
    </source>
</evidence>
<evidence type="ECO:0000256" key="2">
    <source>
        <dbReference type="ARBA" id="ARBA00008170"/>
    </source>
</evidence>
<keyword evidence="4 9" id="KW-0812">Transmembrane</keyword>
<dbReference type="InterPro" id="IPR044880">
    <property type="entry name" value="NCX_ion-bd_dom_sf"/>
</dbReference>
<gene>
    <name evidence="11" type="ORF">MAC_07962</name>
</gene>
<name>E9EDL4_METAQ</name>
<accession>E9EDL4</accession>
<dbReference type="InParanoid" id="E9EDL4"/>
<evidence type="ECO:0000256" key="7">
    <source>
        <dbReference type="ARBA" id="ARBA00023136"/>
    </source>
</evidence>
<feature type="region of interest" description="Disordered" evidence="8">
    <location>
        <begin position="1"/>
        <end position="39"/>
    </location>
</feature>
<keyword evidence="5 9" id="KW-1133">Transmembrane helix</keyword>
<feature type="transmembrane region" description="Helical" evidence="9">
    <location>
        <begin position="133"/>
        <end position="153"/>
    </location>
</feature>
<dbReference type="GO" id="GO:0006874">
    <property type="term" value="P:intracellular calcium ion homeostasis"/>
    <property type="evidence" value="ECO:0007669"/>
    <property type="project" value="TreeGrafter"/>
</dbReference>
<evidence type="ECO:0000256" key="4">
    <source>
        <dbReference type="ARBA" id="ARBA00022692"/>
    </source>
</evidence>
<feature type="compositionally biased region" description="Low complexity" evidence="8">
    <location>
        <begin position="239"/>
        <end position="255"/>
    </location>
</feature>
<protein>
    <submittedName>
        <fullName evidence="11">Calcium ion transporter Vcx1, putative</fullName>
    </submittedName>
</protein>
<dbReference type="AlphaFoldDB" id="E9EDL4"/>
<feature type="region of interest" description="Disordered" evidence="8">
    <location>
        <begin position="233"/>
        <end position="257"/>
    </location>
</feature>
<reference evidence="11 12" key="1">
    <citation type="journal article" date="2011" name="PLoS Genet.">
        <title>Genome sequencing and comparative transcriptomics of the model entomopathogenic fungi Metarhizium anisopliae and M. acridum.</title>
        <authorList>
            <person name="Gao Q."/>
            <person name="Jin K."/>
            <person name="Ying S.H."/>
            <person name="Zhang Y."/>
            <person name="Xiao G."/>
            <person name="Shang Y."/>
            <person name="Duan Z."/>
            <person name="Hu X."/>
            <person name="Xie X.Q."/>
            <person name="Zhou G."/>
            <person name="Peng G."/>
            <person name="Luo Z."/>
            <person name="Huang W."/>
            <person name="Wang B."/>
            <person name="Fang W."/>
            <person name="Wang S."/>
            <person name="Zhong Y."/>
            <person name="Ma L.J."/>
            <person name="St Leger R.J."/>
            <person name="Zhao G.P."/>
            <person name="Pei Y."/>
            <person name="Feng M.G."/>
            <person name="Xia Y."/>
            <person name="Wang C."/>
        </authorList>
    </citation>
    <scope>NUCLEOTIDE SEQUENCE [LARGE SCALE GENOMIC DNA]</scope>
    <source>
        <strain evidence="11 12">CQMa 102</strain>
    </source>
</reference>
<feature type="transmembrane region" description="Helical" evidence="9">
    <location>
        <begin position="99"/>
        <end position="121"/>
    </location>
</feature>
<evidence type="ECO:0000256" key="9">
    <source>
        <dbReference type="SAM" id="Phobius"/>
    </source>
</evidence>
<keyword evidence="7 9" id="KW-0472">Membrane</keyword>
<feature type="transmembrane region" description="Helical" evidence="9">
    <location>
        <begin position="370"/>
        <end position="391"/>
    </location>
</feature>
<keyword evidence="12" id="KW-1185">Reference proteome</keyword>
<dbReference type="EMBL" id="GL698559">
    <property type="protein sequence ID" value="EFY86010.1"/>
    <property type="molecule type" value="Genomic_DNA"/>
</dbReference>
<evidence type="ECO:0000313" key="11">
    <source>
        <dbReference type="EMBL" id="EFY86010.1"/>
    </source>
</evidence>
<dbReference type="InterPro" id="IPR004713">
    <property type="entry name" value="CaH_exchang"/>
</dbReference>
<keyword evidence="6" id="KW-0406">Ion transport</keyword>
<dbReference type="eggNOG" id="KOG1397">
    <property type="taxonomic scope" value="Eukaryota"/>
</dbReference>
<feature type="transmembrane region" description="Helical" evidence="9">
    <location>
        <begin position="165"/>
        <end position="188"/>
    </location>
</feature>
<organism evidence="12">
    <name type="scientific">Metarhizium acridum (strain CQMa 102)</name>
    <dbReference type="NCBI Taxonomy" id="655827"/>
    <lineage>
        <taxon>Eukaryota</taxon>
        <taxon>Fungi</taxon>
        <taxon>Dikarya</taxon>
        <taxon>Ascomycota</taxon>
        <taxon>Pezizomycotina</taxon>
        <taxon>Sordariomycetes</taxon>
        <taxon>Hypocreomycetidae</taxon>
        <taxon>Hypocreales</taxon>
        <taxon>Clavicipitaceae</taxon>
        <taxon>Metarhizium</taxon>
    </lineage>
</organism>
<dbReference type="GO" id="GO:0015369">
    <property type="term" value="F:calcium:proton antiporter activity"/>
    <property type="evidence" value="ECO:0007669"/>
    <property type="project" value="TreeGrafter"/>
</dbReference>
<dbReference type="Pfam" id="PF01699">
    <property type="entry name" value="Na_Ca_ex"/>
    <property type="match status" value="1"/>
</dbReference>
<keyword evidence="3" id="KW-0813">Transport</keyword>
<dbReference type="Proteomes" id="UP000002499">
    <property type="component" value="Unassembled WGS sequence"/>
</dbReference>
<dbReference type="PANTHER" id="PTHR31503">
    <property type="entry name" value="VACUOLAR CALCIUM ION TRANSPORTER"/>
    <property type="match status" value="1"/>
</dbReference>
<dbReference type="HOGENOM" id="CLU_008721_2_1_1"/>
<evidence type="ECO:0000259" key="10">
    <source>
        <dbReference type="Pfam" id="PF01699"/>
    </source>
</evidence>
<dbReference type="Gene3D" id="1.20.1420.30">
    <property type="entry name" value="NCX, central ion-binding region"/>
    <property type="match status" value="1"/>
</dbReference>
<proteinExistence type="inferred from homology"/>
<feature type="transmembrane region" description="Helical" evidence="9">
    <location>
        <begin position="337"/>
        <end position="364"/>
    </location>
</feature>
<feature type="transmembrane region" description="Helical" evidence="9">
    <location>
        <begin position="76"/>
        <end position="92"/>
    </location>
</feature>
<evidence type="ECO:0000313" key="12">
    <source>
        <dbReference type="Proteomes" id="UP000002499"/>
    </source>
</evidence>
<feature type="transmembrane region" description="Helical" evidence="9">
    <location>
        <begin position="203"/>
        <end position="222"/>
    </location>
</feature>
<evidence type="ECO:0000256" key="6">
    <source>
        <dbReference type="ARBA" id="ARBA00023065"/>
    </source>
</evidence>
<dbReference type="InterPro" id="IPR004837">
    <property type="entry name" value="NaCa_Exmemb"/>
</dbReference>
<feature type="domain" description="Sodium/calcium exchanger membrane region" evidence="10">
    <location>
        <begin position="266"/>
        <end position="416"/>
    </location>
</feature>
<dbReference type="GO" id="GO:0005774">
    <property type="term" value="C:vacuolar membrane"/>
    <property type="evidence" value="ECO:0007669"/>
    <property type="project" value="UniProtKB-ARBA"/>
</dbReference>
<feature type="compositionally biased region" description="Polar residues" evidence="8">
    <location>
        <begin position="1"/>
        <end position="10"/>
    </location>
</feature>
<evidence type="ECO:0000256" key="1">
    <source>
        <dbReference type="ARBA" id="ARBA00004127"/>
    </source>
</evidence>
<feature type="transmembrane region" description="Helical" evidence="9">
    <location>
        <begin position="264"/>
        <end position="283"/>
    </location>
</feature>
<dbReference type="STRING" id="655827.E9EDL4"/>
<feature type="transmembrane region" description="Helical" evidence="9">
    <location>
        <begin position="398"/>
        <end position="417"/>
    </location>
</feature>
<dbReference type="PANTHER" id="PTHR31503:SF22">
    <property type="entry name" value="VACUOLAR CALCIUM ION TRANSPORTER"/>
    <property type="match status" value="1"/>
</dbReference>
<dbReference type="OrthoDB" id="1699231at2759"/>
<comment type="subcellular location">
    <subcellularLocation>
        <location evidence="1">Endomembrane system</location>
        <topology evidence="1">Multi-pass membrane protein</topology>
    </subcellularLocation>
</comment>
<dbReference type="OMA" id="HEGRANY"/>
<sequence>MPGADSQPQLAASIRARRRAMAEGRAASDDPEVPEREASIPPVSRTQSMFLRMRTDTYYQDVGTLLHELYSSPTKVLLVFAPVGIIAGFLRLHPVVIFALNLVALVPLSALILYSVLVFTADYALLGGLLRAVFGNATELAVLGFSFLVASYGKKKEPFSRTRTSIMSSLVMSGSICLAIPTVIAMAVEEKHHAGKVNKDPLFLSRATSLVQMFLFLAYLVFRFRTHNRIFPRNPNGPHLSRTSTGLSSGSGSSRGSRHSHVDMILVSLGALTFTALCSYYLVGSLAGATKALGVSESFTALVVVPQAGSLMKAVTIIKHTRSSADALPSGMGRLDFAIRSIMTNVFDTELFILPMLVLLGWAVGEPMKLSFGLFEAVIFLMAILTMTYLVQHGKTTYFEGIMLMGTYLSIAIALYVRPDVTKTSPSAFGISRF</sequence>
<comment type="similarity">
    <text evidence="2">Belongs to the Ca(2+):cation antiporter (CaCA) (TC 2.A.19) family.</text>
</comment>
<evidence type="ECO:0000256" key="3">
    <source>
        <dbReference type="ARBA" id="ARBA00022448"/>
    </source>
</evidence>
<dbReference type="GO" id="GO:0012505">
    <property type="term" value="C:endomembrane system"/>
    <property type="evidence" value="ECO:0007669"/>
    <property type="project" value="UniProtKB-SubCell"/>
</dbReference>
<evidence type="ECO:0000256" key="8">
    <source>
        <dbReference type="SAM" id="MobiDB-lite"/>
    </source>
</evidence>